<dbReference type="HOGENOM" id="CLU_339125_0_0_3"/>
<evidence type="ECO:0000256" key="2">
    <source>
        <dbReference type="ARBA" id="ARBA00022737"/>
    </source>
</evidence>
<dbReference type="eggNOG" id="COG1413">
    <property type="taxonomic scope" value="Bacteria"/>
</dbReference>
<dbReference type="Proteomes" id="UP000008204">
    <property type="component" value="Chromosome"/>
</dbReference>
<dbReference type="InterPro" id="IPR016024">
    <property type="entry name" value="ARM-type_fold"/>
</dbReference>
<keyword evidence="8" id="KW-1185">Reference proteome</keyword>
<dbReference type="GO" id="GO:0016491">
    <property type="term" value="F:oxidoreductase activity"/>
    <property type="evidence" value="ECO:0007669"/>
    <property type="project" value="TreeGrafter"/>
</dbReference>
<dbReference type="KEGG" id="cyp:PCC8801_0753"/>
<dbReference type="SMART" id="SM01349">
    <property type="entry name" value="TOG"/>
    <property type="match status" value="1"/>
</dbReference>
<evidence type="ECO:0000313" key="7">
    <source>
        <dbReference type="EMBL" id="ACK64836.1"/>
    </source>
</evidence>
<reference evidence="8" key="1">
    <citation type="journal article" date="2011" name="MBio">
        <title>Novel metabolic attributes of the genus Cyanothece, comprising a group of unicellular nitrogen-fixing Cyanobacteria.</title>
        <authorList>
            <person name="Bandyopadhyay A."/>
            <person name="Elvitigala T."/>
            <person name="Welsh E."/>
            <person name="Stockel J."/>
            <person name="Liberton M."/>
            <person name="Min H."/>
            <person name="Sherman L.A."/>
            <person name="Pakrasi H.B."/>
        </authorList>
    </citation>
    <scope>NUCLEOTIDE SEQUENCE [LARGE SCALE GENOMIC DNA]</scope>
    <source>
        <strain evidence="8">PCC 8801</strain>
    </source>
</reference>
<dbReference type="InterPro" id="IPR011989">
    <property type="entry name" value="ARM-like"/>
</dbReference>
<dbReference type="Pfam" id="PF02985">
    <property type="entry name" value="HEAT"/>
    <property type="match status" value="1"/>
</dbReference>
<sequence>MLQKRSLLTAISSLLLVMVSGSLPVASQPIVLQKEAKLAQSASDNLIPALLDENSETRENAFKKLRELGDSVAVPALIEALQDKDWQVQAVAAYTLGRFGSEAKSAIPALSKAIKAENADVRFVAAKALGEIGSEAVVPALIEALQDKDENVRVNAAESLKKIAPEAKAAVPALTNALWDGNWYVRSRAAATIAKLGLDAVDLPSLVEPWRSNNPPDSGAIVSLMVAIQPSILNELDEIPLFFIKSLQNENPNVRQSAAIALGQFSRTSLGHLQENEAVNVLIKSLQDGNATVRESAAEALGNGLSYDGSWSYENSPTLARTIVFALIEALKDGNAEVRQAVTNSLKVYGDIPSKDASVIVPALVEALKDENAGVRQSGAKALGLLDKEKLDISATNAIVSAFIKALQDEDEGVRQSAMEALRGWDNNEVVLLVAALLKIVQQEDANVEVRRSAAASISRAYEIKDVATLQALTQAFQDEDLGIRQNIAIALWKNKQLDTTNTLNILNEGLLSKDPFIQFDAIVGLATMGEKAKPVLPSLIPLLQENIEPLRYIAALLIVNIAPRKEYVPILLEILSKETAQNDIESEHTIDALERIHSKEALSVYIESWKFEDKRERYIIHDISHECIYNFLDVPELYPLLIQSLKNENIRFSVINSILKYSFFKEEKQLINSKLINIVIPRLITILENKYEGNPALKEIFVFKDRDIRRSAAYALGEIANSSADEESVIIKDTKNKQKIINALMAVVQNQKDDLDVRWMTATSLQKIGINQDSFFTKYALVNPKTIRLQNKSPTPSFRFDRYSSNYYYSVEYGCGNGLGEIYSELRRRLSRRNSSN</sequence>
<dbReference type="InterPro" id="IPR021133">
    <property type="entry name" value="HEAT_type_2"/>
</dbReference>
<accession>B7JYG6</accession>
<dbReference type="AlphaFoldDB" id="B7JYG6"/>
<feature type="signal peptide" evidence="5">
    <location>
        <begin position="1"/>
        <end position="27"/>
    </location>
</feature>
<dbReference type="InterPro" id="IPR004155">
    <property type="entry name" value="PBS_lyase_HEAT"/>
</dbReference>
<dbReference type="Gene3D" id="1.25.10.10">
    <property type="entry name" value="Leucine-rich Repeat Variant"/>
    <property type="match status" value="5"/>
</dbReference>
<dbReference type="RefSeq" id="WP_012594112.1">
    <property type="nucleotide sequence ID" value="NC_011726.1"/>
</dbReference>
<keyword evidence="1" id="KW-0042">Antenna complex</keyword>
<dbReference type="OrthoDB" id="462757at2"/>
<evidence type="ECO:0000256" key="4">
    <source>
        <dbReference type="ARBA" id="ARBA00045876"/>
    </source>
</evidence>
<dbReference type="InterPro" id="IPR034085">
    <property type="entry name" value="TOG"/>
</dbReference>
<evidence type="ECO:0000313" key="8">
    <source>
        <dbReference type="Proteomes" id="UP000008204"/>
    </source>
</evidence>
<dbReference type="PROSITE" id="PS50077">
    <property type="entry name" value="HEAT_REPEAT"/>
    <property type="match status" value="2"/>
</dbReference>
<evidence type="ECO:0000259" key="6">
    <source>
        <dbReference type="SMART" id="SM01349"/>
    </source>
</evidence>
<evidence type="ECO:0000256" key="5">
    <source>
        <dbReference type="SAM" id="SignalP"/>
    </source>
</evidence>
<dbReference type="PANTHER" id="PTHR12697">
    <property type="entry name" value="PBS LYASE HEAT-LIKE PROTEIN"/>
    <property type="match status" value="1"/>
</dbReference>
<gene>
    <name evidence="7" type="ordered locus">PCC8801_0753</name>
</gene>
<protein>
    <submittedName>
        <fullName evidence="7">HEAT domain containing protein</fullName>
    </submittedName>
</protein>
<dbReference type="Pfam" id="PF13646">
    <property type="entry name" value="HEAT_2"/>
    <property type="match status" value="4"/>
</dbReference>
<feature type="domain" description="TOG" evidence="6">
    <location>
        <begin position="225"/>
        <end position="454"/>
    </location>
</feature>
<evidence type="ECO:0000256" key="3">
    <source>
        <dbReference type="ARBA" id="ARBA00022738"/>
    </source>
</evidence>
<feature type="chain" id="PRO_5002858609" evidence="5">
    <location>
        <begin position="28"/>
        <end position="838"/>
    </location>
</feature>
<dbReference type="SMART" id="SM00567">
    <property type="entry name" value="EZ_HEAT"/>
    <property type="match status" value="12"/>
</dbReference>
<dbReference type="GO" id="GO:0030089">
    <property type="term" value="C:phycobilisome"/>
    <property type="evidence" value="ECO:0007669"/>
    <property type="project" value="UniProtKB-KW"/>
</dbReference>
<keyword evidence="5" id="KW-0732">Signal</keyword>
<dbReference type="STRING" id="41431.PCC8801_0753"/>
<evidence type="ECO:0000256" key="1">
    <source>
        <dbReference type="ARBA" id="ARBA00022549"/>
    </source>
</evidence>
<dbReference type="SUPFAM" id="SSF48371">
    <property type="entry name" value="ARM repeat"/>
    <property type="match status" value="1"/>
</dbReference>
<proteinExistence type="predicted"/>
<name>B7JYG6_RIPO1</name>
<keyword evidence="3" id="KW-0605">Phycobilisome</keyword>
<keyword evidence="2" id="KW-0677">Repeat</keyword>
<dbReference type="PANTHER" id="PTHR12697:SF5">
    <property type="entry name" value="DEOXYHYPUSINE HYDROXYLASE"/>
    <property type="match status" value="1"/>
</dbReference>
<dbReference type="InterPro" id="IPR000357">
    <property type="entry name" value="HEAT"/>
</dbReference>
<organism evidence="7 8">
    <name type="scientific">Rippkaea orientalis (strain PCC 8801 / RF-1)</name>
    <name type="common">Cyanothece sp. (strain PCC 8801)</name>
    <dbReference type="NCBI Taxonomy" id="41431"/>
    <lineage>
        <taxon>Bacteria</taxon>
        <taxon>Bacillati</taxon>
        <taxon>Cyanobacteriota</taxon>
        <taxon>Cyanophyceae</taxon>
        <taxon>Oscillatoriophycideae</taxon>
        <taxon>Chroococcales</taxon>
        <taxon>Aphanothecaceae</taxon>
        <taxon>Rippkaea</taxon>
        <taxon>Rippkaea orientalis</taxon>
    </lineage>
</organism>
<comment type="function">
    <text evidence="4">Catalyzes the hydroxylation of the N(6)-(4-aminobutyl)-L-lysine intermediate produced by deoxyhypusine synthase/DHPS on a critical lysine of the eukaryotic translation initiation factor 5A/eIF-5A. This is the second step of the post-translational modification of that lysine into an unusual amino acid residue named hypusine. Hypusination is unique to mature eIF-5A factor and is essential for its function.</text>
</comment>
<dbReference type="EMBL" id="CP001287">
    <property type="protein sequence ID" value="ACK64836.1"/>
    <property type="molecule type" value="Genomic_DNA"/>
</dbReference>